<dbReference type="PANTHER" id="PTHR22298">
    <property type="entry name" value="ENDO-1,4-BETA-GLUCANASE"/>
    <property type="match status" value="1"/>
</dbReference>
<feature type="signal peptide" evidence="9">
    <location>
        <begin position="1"/>
        <end position="22"/>
    </location>
</feature>
<dbReference type="InterPro" id="IPR012341">
    <property type="entry name" value="6hp_glycosidase-like_sf"/>
</dbReference>
<keyword evidence="4 9" id="KW-0136">Cellulose degradation</keyword>
<dbReference type="InterPro" id="IPR033126">
    <property type="entry name" value="Glyco_hydro_9_Asp/Glu_AS"/>
</dbReference>
<evidence type="ECO:0000256" key="7">
    <source>
        <dbReference type="ARBA" id="ARBA00023326"/>
    </source>
</evidence>
<evidence type="ECO:0000256" key="6">
    <source>
        <dbReference type="ARBA" id="ARBA00023295"/>
    </source>
</evidence>
<gene>
    <name evidence="12" type="ORF">EHS25_004608</name>
</gene>
<dbReference type="Proteomes" id="UP000279259">
    <property type="component" value="Unassembled WGS sequence"/>
</dbReference>
<dbReference type="EMBL" id="RSCD01000002">
    <property type="protein sequence ID" value="RSH94802.1"/>
    <property type="molecule type" value="Genomic_DNA"/>
</dbReference>
<dbReference type="CDD" id="cd12087">
    <property type="entry name" value="TM_EGFR-like"/>
    <property type="match status" value="1"/>
</dbReference>
<keyword evidence="6 8" id="KW-0326">Glycosidase</keyword>
<dbReference type="GO" id="GO:0008810">
    <property type="term" value="F:cellulase activity"/>
    <property type="evidence" value="ECO:0007669"/>
    <property type="project" value="UniProtKB-EC"/>
</dbReference>
<evidence type="ECO:0000256" key="5">
    <source>
        <dbReference type="ARBA" id="ARBA00023277"/>
    </source>
</evidence>
<dbReference type="OrthoDB" id="10257085at2759"/>
<accession>A0A427YUP6</accession>
<dbReference type="STRING" id="1890683.A0A427YUP6"/>
<keyword evidence="3 8" id="KW-0378">Hydrolase</keyword>
<evidence type="ECO:0000256" key="3">
    <source>
        <dbReference type="ARBA" id="ARBA00022801"/>
    </source>
</evidence>
<proteinExistence type="inferred from homology"/>
<keyword evidence="5 8" id="KW-0119">Carbohydrate metabolism</keyword>
<feature type="active site" evidence="8">
    <location>
        <position position="515"/>
    </location>
</feature>
<keyword evidence="9" id="KW-0732">Signal</keyword>
<keyword evidence="7 8" id="KW-0624">Polysaccharide degradation</keyword>
<feature type="domain" description="Glycoside hydrolase family 9" evidence="11">
    <location>
        <begin position="461"/>
        <end position="533"/>
    </location>
</feature>
<feature type="domain" description="Glycoside hydrolase family 9" evidence="11">
    <location>
        <begin position="51"/>
        <end position="434"/>
    </location>
</feature>
<evidence type="ECO:0000256" key="4">
    <source>
        <dbReference type="ARBA" id="ARBA00023001"/>
    </source>
</evidence>
<organism evidence="12 13">
    <name type="scientific">Saitozyma podzolica</name>
    <dbReference type="NCBI Taxonomy" id="1890683"/>
    <lineage>
        <taxon>Eukaryota</taxon>
        <taxon>Fungi</taxon>
        <taxon>Dikarya</taxon>
        <taxon>Basidiomycota</taxon>
        <taxon>Agaricomycotina</taxon>
        <taxon>Tremellomycetes</taxon>
        <taxon>Tremellales</taxon>
        <taxon>Trimorphomycetaceae</taxon>
        <taxon>Saitozyma</taxon>
    </lineage>
</organism>
<evidence type="ECO:0000259" key="11">
    <source>
        <dbReference type="Pfam" id="PF00759"/>
    </source>
</evidence>
<keyword evidence="10" id="KW-0472">Membrane</keyword>
<evidence type="ECO:0000256" key="1">
    <source>
        <dbReference type="ARBA" id="ARBA00000966"/>
    </source>
</evidence>
<dbReference type="SUPFAM" id="SSF48208">
    <property type="entry name" value="Six-hairpin glycosidases"/>
    <property type="match status" value="1"/>
</dbReference>
<comment type="caution">
    <text evidence="12">The sequence shown here is derived from an EMBL/GenBank/DDBJ whole genome shotgun (WGS) entry which is preliminary data.</text>
</comment>
<feature type="transmembrane region" description="Helical" evidence="10">
    <location>
        <begin position="580"/>
        <end position="601"/>
    </location>
</feature>
<dbReference type="GO" id="GO:0030245">
    <property type="term" value="P:cellulose catabolic process"/>
    <property type="evidence" value="ECO:0007669"/>
    <property type="project" value="UniProtKB-KW"/>
</dbReference>
<evidence type="ECO:0000313" key="12">
    <source>
        <dbReference type="EMBL" id="RSH94802.1"/>
    </source>
</evidence>
<feature type="active site" evidence="8">
    <location>
        <position position="524"/>
    </location>
</feature>
<evidence type="ECO:0000256" key="10">
    <source>
        <dbReference type="SAM" id="Phobius"/>
    </source>
</evidence>
<dbReference type="Pfam" id="PF00759">
    <property type="entry name" value="Glyco_hydro_9"/>
    <property type="match status" value="2"/>
</dbReference>
<evidence type="ECO:0000256" key="2">
    <source>
        <dbReference type="ARBA" id="ARBA00007072"/>
    </source>
</evidence>
<keyword evidence="10" id="KW-1133">Transmembrane helix</keyword>
<name>A0A427YUP6_9TREE</name>
<dbReference type="Gene3D" id="1.50.10.10">
    <property type="match status" value="1"/>
</dbReference>
<protein>
    <recommendedName>
        <fullName evidence="9">Endoglucanase</fullName>
        <ecNumber evidence="9">3.2.1.4</ecNumber>
    </recommendedName>
</protein>
<evidence type="ECO:0000256" key="8">
    <source>
        <dbReference type="PROSITE-ProRule" id="PRU10060"/>
    </source>
</evidence>
<comment type="similarity">
    <text evidence="2 8 9">Belongs to the glycosyl hydrolase 9 (cellulase E) family.</text>
</comment>
<feature type="chain" id="PRO_5018810606" description="Endoglucanase" evidence="9">
    <location>
        <begin position="23"/>
        <end position="615"/>
    </location>
</feature>
<keyword evidence="13" id="KW-1185">Reference proteome</keyword>
<dbReference type="InterPro" id="IPR008928">
    <property type="entry name" value="6-hairpin_glycosidase_sf"/>
</dbReference>
<comment type="catalytic activity">
    <reaction evidence="1 9">
        <text>Endohydrolysis of (1-&gt;4)-beta-D-glucosidic linkages in cellulose, lichenin and cereal beta-D-glucans.</text>
        <dbReference type="EC" id="3.2.1.4"/>
    </reaction>
</comment>
<keyword evidence="10" id="KW-0812">Transmembrane</keyword>
<dbReference type="AlphaFoldDB" id="A0A427YUP6"/>
<dbReference type="InterPro" id="IPR001701">
    <property type="entry name" value="Glyco_hydro_9"/>
</dbReference>
<reference evidence="12 13" key="1">
    <citation type="submission" date="2018-11" db="EMBL/GenBank/DDBJ databases">
        <title>Genome sequence of Saitozyma podzolica DSM 27192.</title>
        <authorList>
            <person name="Aliyu H."/>
            <person name="Gorte O."/>
            <person name="Ochsenreither K."/>
        </authorList>
    </citation>
    <scope>NUCLEOTIDE SEQUENCE [LARGE SCALE GENOMIC DNA]</scope>
    <source>
        <strain evidence="12 13">DSM 27192</strain>
    </source>
</reference>
<evidence type="ECO:0000313" key="13">
    <source>
        <dbReference type="Proteomes" id="UP000279259"/>
    </source>
</evidence>
<dbReference type="EC" id="3.2.1.4" evidence="9"/>
<dbReference type="PROSITE" id="PS00698">
    <property type="entry name" value="GH9_3"/>
    <property type="match status" value="1"/>
</dbReference>
<evidence type="ECO:0000256" key="9">
    <source>
        <dbReference type="RuleBase" id="RU361166"/>
    </source>
</evidence>
<sequence>MKPLQTLSLALVTSLLPILTFAQLTPSPTYSPPSATAGLASSSSTPNTQWSNVLGNSLWFYDAQRSGKLDQGTYGNRVSWRNDSALQDGSDWGLDLTGGWYDAGDYIKATFPLGFTLFAIAWGAVTHGHGYDLANQAAYLDGTLRWGLDWLIKCHPQDDVLFVQVGNSDVDNAYWGGDQNIPNPRPAYPVNSSAPGTDVWASTSSAFSMASLLYTSNPSYNVTSSAAAPSGIANGTYASTLLSHAKTLYSVANSTSQSTFSESVPAVASAYSSSGYGDDLALAALSLALVTNSSTYYADAYRWYKNYSLSGTHAVWNWDSRTPALYVLFAEAATARPGLATGAGLATNLTGWQYEAEGWFDKIINGTLKNAYLTDGRLLYWSGDSDEASLNPAMAAAMLMFKYAPLASSSSKTAQYNSFAQSQLDYLMGKNPMNGEPRAIARTSLLIWSLFLASSSHSAAIYLVGQHPNSPQNPHSAMAAGGTNINDIRNSPPTEAHVLYGAMVGGPLANDRFWDWRDDWVQTEVALDYNAMIPTLAAMQLVNGTSDPYYVNVQAGTYSIPSGQPCDAALPCSNRLSGGAIAGIVVGIIVFLLLLAGLIWWRRKHIAARWRKRGV</sequence>